<comment type="caution">
    <text evidence="1">The sequence shown here is derived from an EMBL/GenBank/DDBJ whole genome shotgun (WGS) entry which is preliminary data.</text>
</comment>
<dbReference type="Gene3D" id="1.10.287.1890">
    <property type="match status" value="1"/>
</dbReference>
<accession>A0A0R2JHH0</accession>
<dbReference type="PANTHER" id="PTHR38451:SF1">
    <property type="entry name" value="TRNA (ADENINE(22)-N(1))-METHYLTRANSFERASE"/>
    <property type="match status" value="1"/>
</dbReference>
<evidence type="ECO:0000313" key="2">
    <source>
        <dbReference type="Proteomes" id="UP000051673"/>
    </source>
</evidence>
<gene>
    <name evidence="1" type="ORF">IV67_GL000302</name>
</gene>
<dbReference type="AlphaFoldDB" id="A0A0R2JHH0"/>
<dbReference type="PATRIC" id="fig|1620.3.peg.307"/>
<evidence type="ECO:0000313" key="1">
    <source>
        <dbReference type="EMBL" id="KRN76793.1"/>
    </source>
</evidence>
<dbReference type="RefSeq" id="WP_057787490.1">
    <property type="nucleotide sequence ID" value="NZ_JQCD01000024.1"/>
</dbReference>
<dbReference type="InterPro" id="IPR029063">
    <property type="entry name" value="SAM-dependent_MTases_sf"/>
</dbReference>
<dbReference type="Gene3D" id="3.40.50.150">
    <property type="entry name" value="Vaccinia Virus protein VP39"/>
    <property type="match status" value="1"/>
</dbReference>
<keyword evidence="1" id="KW-0808">Transferase</keyword>
<sequence length="233" mass="26176">MDALHLSDRMAAVAAYVPDDARVADIGSDHAYLPANLILNKRIQFAIAGEVAKGPLENAEHEINKHRLNEQLIPRLADGLAAIQPEDEIDTVVIAGMGGRLITQILEAGHQGDTQYDTIIVQPNLDVDVVRKWFMQHQYAISDERMLFDDGHYYEVVVAQPGSAHYTETELQFGPINIQENGPIWRERWSRELARQRGIMEKLVAADQTQSEAYTNYQQTSQQIEEVLADASK</sequence>
<dbReference type="PANTHER" id="PTHR38451">
    <property type="entry name" value="TRNA (ADENINE(22)-N(1))-METHYLTRANSFERASE"/>
    <property type="match status" value="1"/>
</dbReference>
<name>A0A0R2JHH0_9LACO</name>
<dbReference type="GO" id="GO:0032259">
    <property type="term" value="P:methylation"/>
    <property type="evidence" value="ECO:0007669"/>
    <property type="project" value="UniProtKB-KW"/>
</dbReference>
<reference evidence="1 2" key="1">
    <citation type="journal article" date="2015" name="Genome Announc.">
        <title>Expanding the biotechnology potential of lactobacilli through comparative genomics of 213 strains and associated genera.</title>
        <authorList>
            <person name="Sun Z."/>
            <person name="Harris H.M."/>
            <person name="McCann A."/>
            <person name="Guo C."/>
            <person name="Argimon S."/>
            <person name="Zhang W."/>
            <person name="Yang X."/>
            <person name="Jeffery I.B."/>
            <person name="Cooney J.C."/>
            <person name="Kagawa T.F."/>
            <person name="Liu W."/>
            <person name="Song Y."/>
            <person name="Salvetti E."/>
            <person name="Wrobel A."/>
            <person name="Rasinkangas P."/>
            <person name="Parkhill J."/>
            <person name="Rea M.C."/>
            <person name="O'Sullivan O."/>
            <person name="Ritari J."/>
            <person name="Douillard F.P."/>
            <person name="Paul Ross R."/>
            <person name="Yang R."/>
            <person name="Briner A.E."/>
            <person name="Felis G.E."/>
            <person name="de Vos W.M."/>
            <person name="Barrangou R."/>
            <person name="Klaenhammer T.R."/>
            <person name="Caufield P.W."/>
            <person name="Cui Y."/>
            <person name="Zhang H."/>
            <person name="O'Toole P.W."/>
        </authorList>
    </citation>
    <scope>NUCLEOTIDE SEQUENCE [LARGE SCALE GENOMIC DNA]</scope>
    <source>
        <strain evidence="1 2">DSM 20014</strain>
    </source>
</reference>
<dbReference type="InterPro" id="IPR006901">
    <property type="entry name" value="TrmK"/>
</dbReference>
<dbReference type="OrthoDB" id="5881184at2"/>
<dbReference type="SUPFAM" id="SSF53335">
    <property type="entry name" value="S-adenosyl-L-methionine-dependent methyltransferases"/>
    <property type="match status" value="1"/>
</dbReference>
<keyword evidence="2" id="KW-1185">Reference proteome</keyword>
<dbReference type="STRING" id="1620.IV67_GL000302"/>
<dbReference type="PIRSF" id="PIRSF018637">
    <property type="entry name" value="TrmK"/>
    <property type="match status" value="1"/>
</dbReference>
<protein>
    <submittedName>
        <fullName evidence="1">S-adenosyl-L-methionine-dependent methyltransferase</fullName>
    </submittedName>
</protein>
<dbReference type="Proteomes" id="UP000051673">
    <property type="component" value="Unassembled WGS sequence"/>
</dbReference>
<organism evidence="1 2">
    <name type="scientific">Weissella minor</name>
    <dbReference type="NCBI Taxonomy" id="1620"/>
    <lineage>
        <taxon>Bacteria</taxon>
        <taxon>Bacillati</taxon>
        <taxon>Bacillota</taxon>
        <taxon>Bacilli</taxon>
        <taxon>Lactobacillales</taxon>
        <taxon>Lactobacillaceae</taxon>
        <taxon>Weissella</taxon>
    </lineage>
</organism>
<dbReference type="GO" id="GO:0160105">
    <property type="term" value="F:tRNA (adenine(22)-N1)-methyltransferase activity"/>
    <property type="evidence" value="ECO:0007669"/>
    <property type="project" value="InterPro"/>
</dbReference>
<dbReference type="EMBL" id="JQCD01000024">
    <property type="protein sequence ID" value="KRN76793.1"/>
    <property type="molecule type" value="Genomic_DNA"/>
</dbReference>
<dbReference type="Pfam" id="PF04816">
    <property type="entry name" value="TrmK"/>
    <property type="match status" value="1"/>
</dbReference>
<proteinExistence type="predicted"/>
<keyword evidence="1" id="KW-0489">Methyltransferase</keyword>